<dbReference type="GO" id="GO:0003964">
    <property type="term" value="F:RNA-directed DNA polymerase activity"/>
    <property type="evidence" value="ECO:0007669"/>
    <property type="project" value="UniProtKB-EC"/>
</dbReference>
<dbReference type="OrthoDB" id="6435711at2759"/>
<evidence type="ECO:0000313" key="4">
    <source>
        <dbReference type="Proteomes" id="UP000499080"/>
    </source>
</evidence>
<sequence length="120" mass="13843">MNKTKDSLIRHYFWPNCVKDTENYVRSCDPRQRFGKAREQRKAPIKLVPIITEMFSKVNIDAVAPLPVSTKNNRYLLTAICMSSKYPEAIPVADIYSVPVIDDLLEIFSRMGFLREFSAI</sequence>
<dbReference type="InterPro" id="IPR036397">
    <property type="entry name" value="RNaseH_sf"/>
</dbReference>
<dbReference type="EMBL" id="BGPR01002091">
    <property type="protein sequence ID" value="GBM67608.1"/>
    <property type="molecule type" value="Genomic_DNA"/>
</dbReference>
<dbReference type="InterPro" id="IPR041588">
    <property type="entry name" value="Integrase_H2C2"/>
</dbReference>
<dbReference type="AlphaFoldDB" id="A0A4Y2HQS4"/>
<dbReference type="SUPFAM" id="SSF53098">
    <property type="entry name" value="Ribonuclease H-like"/>
    <property type="match status" value="1"/>
</dbReference>
<comment type="caution">
    <text evidence="3">The sequence shown here is derived from an EMBL/GenBank/DDBJ whole genome shotgun (WGS) entry which is preliminary data.</text>
</comment>
<dbReference type="InterPro" id="IPR012337">
    <property type="entry name" value="RNaseH-like_sf"/>
</dbReference>
<dbReference type="Gene3D" id="1.10.340.70">
    <property type="match status" value="1"/>
</dbReference>
<dbReference type="PANTHER" id="PTHR37984">
    <property type="entry name" value="PROTEIN CBG26694"/>
    <property type="match status" value="1"/>
</dbReference>
<dbReference type="EC" id="2.7.7.49" evidence="1"/>
<dbReference type="GO" id="GO:0003676">
    <property type="term" value="F:nucleic acid binding"/>
    <property type="evidence" value="ECO:0007669"/>
    <property type="project" value="InterPro"/>
</dbReference>
<dbReference type="Proteomes" id="UP000499080">
    <property type="component" value="Unassembled WGS sequence"/>
</dbReference>
<keyword evidence="4" id="KW-1185">Reference proteome</keyword>
<evidence type="ECO:0000313" key="3">
    <source>
        <dbReference type="EMBL" id="GBM67608.1"/>
    </source>
</evidence>
<proteinExistence type="predicted"/>
<evidence type="ECO:0000259" key="2">
    <source>
        <dbReference type="Pfam" id="PF17921"/>
    </source>
</evidence>
<protein>
    <recommendedName>
        <fullName evidence="1">RNA-directed DNA polymerase</fullName>
        <ecNumber evidence="1">2.7.7.49</ecNumber>
    </recommendedName>
</protein>
<evidence type="ECO:0000256" key="1">
    <source>
        <dbReference type="ARBA" id="ARBA00012493"/>
    </source>
</evidence>
<gene>
    <name evidence="3" type="ORF">AVEN_44755_1</name>
</gene>
<organism evidence="3 4">
    <name type="scientific">Araneus ventricosus</name>
    <name type="common">Orbweaver spider</name>
    <name type="synonym">Epeira ventricosa</name>
    <dbReference type="NCBI Taxonomy" id="182803"/>
    <lineage>
        <taxon>Eukaryota</taxon>
        <taxon>Metazoa</taxon>
        <taxon>Ecdysozoa</taxon>
        <taxon>Arthropoda</taxon>
        <taxon>Chelicerata</taxon>
        <taxon>Arachnida</taxon>
        <taxon>Araneae</taxon>
        <taxon>Araneomorphae</taxon>
        <taxon>Entelegynae</taxon>
        <taxon>Araneoidea</taxon>
        <taxon>Araneidae</taxon>
        <taxon>Araneus</taxon>
    </lineage>
</organism>
<dbReference type="Gene3D" id="3.30.420.10">
    <property type="entry name" value="Ribonuclease H-like superfamily/Ribonuclease H"/>
    <property type="match status" value="1"/>
</dbReference>
<accession>A0A4Y2HQS4</accession>
<dbReference type="PANTHER" id="PTHR37984:SF15">
    <property type="entry name" value="INTEGRASE CATALYTIC DOMAIN-CONTAINING PROTEIN"/>
    <property type="match status" value="1"/>
</dbReference>
<name>A0A4Y2HQS4_ARAVE</name>
<feature type="domain" description="Integrase zinc-binding" evidence="2">
    <location>
        <begin position="2"/>
        <end position="34"/>
    </location>
</feature>
<reference evidence="3 4" key="1">
    <citation type="journal article" date="2019" name="Sci. Rep.">
        <title>Orb-weaving spider Araneus ventricosus genome elucidates the spidroin gene catalogue.</title>
        <authorList>
            <person name="Kono N."/>
            <person name="Nakamura H."/>
            <person name="Ohtoshi R."/>
            <person name="Moran D.A.P."/>
            <person name="Shinohara A."/>
            <person name="Yoshida Y."/>
            <person name="Fujiwara M."/>
            <person name="Mori M."/>
            <person name="Tomita M."/>
            <person name="Arakawa K."/>
        </authorList>
    </citation>
    <scope>NUCLEOTIDE SEQUENCE [LARGE SCALE GENOMIC DNA]</scope>
</reference>
<dbReference type="InterPro" id="IPR050951">
    <property type="entry name" value="Retrovirus_Pol_polyprotein"/>
</dbReference>
<dbReference type="Pfam" id="PF17921">
    <property type="entry name" value="Integrase_H2C2"/>
    <property type="match status" value="1"/>
</dbReference>